<dbReference type="Pfam" id="PF00085">
    <property type="entry name" value="Thioredoxin"/>
    <property type="match status" value="1"/>
</dbReference>
<proteinExistence type="predicted"/>
<dbReference type="InterPro" id="IPR017937">
    <property type="entry name" value="Thioredoxin_CS"/>
</dbReference>
<dbReference type="PROSITE" id="PS00194">
    <property type="entry name" value="THIOREDOXIN_1"/>
    <property type="match status" value="1"/>
</dbReference>
<sequence>MNYRSILSLKRLADRSKSRALLFAVLILGLLAPQASLAEAPVKIVNFTADWCASCHEFEPKFARALEGYTVDEVELVTVDLTHLRSGDDSRQATIRASKALLRVHNAAYLWDWYGGYTGLAVMIASDTGEPISCVDKTYSARQISDRIKLAGILAEKAAPGRRRPDGADCPAPLR</sequence>
<keyword evidence="1" id="KW-0676">Redox-active center</keyword>
<organism evidence="3 4">
    <name type="scientific">Henriciella pelagia</name>
    <dbReference type="NCBI Taxonomy" id="1977912"/>
    <lineage>
        <taxon>Bacteria</taxon>
        <taxon>Pseudomonadati</taxon>
        <taxon>Pseudomonadota</taxon>
        <taxon>Alphaproteobacteria</taxon>
        <taxon>Hyphomonadales</taxon>
        <taxon>Hyphomonadaceae</taxon>
        <taxon>Henriciella</taxon>
    </lineage>
</organism>
<dbReference type="InterPro" id="IPR013766">
    <property type="entry name" value="Thioredoxin_domain"/>
</dbReference>
<evidence type="ECO:0000259" key="2">
    <source>
        <dbReference type="Pfam" id="PF00085"/>
    </source>
</evidence>
<name>A0ABQ1JYV9_9PROT</name>
<feature type="domain" description="Thioredoxin" evidence="2">
    <location>
        <begin position="40"/>
        <end position="85"/>
    </location>
</feature>
<evidence type="ECO:0000313" key="4">
    <source>
        <dbReference type="Proteomes" id="UP000628854"/>
    </source>
</evidence>
<evidence type="ECO:0000256" key="1">
    <source>
        <dbReference type="ARBA" id="ARBA00023284"/>
    </source>
</evidence>
<comment type="caution">
    <text evidence="3">The sequence shown here is derived from an EMBL/GenBank/DDBJ whole genome shotgun (WGS) entry which is preliminary data.</text>
</comment>
<keyword evidence="4" id="KW-1185">Reference proteome</keyword>
<dbReference type="InterPro" id="IPR036249">
    <property type="entry name" value="Thioredoxin-like_sf"/>
</dbReference>
<reference evidence="4" key="1">
    <citation type="journal article" date="2019" name="Int. J. Syst. Evol. Microbiol.">
        <title>The Global Catalogue of Microorganisms (GCM) 10K type strain sequencing project: providing services to taxonomists for standard genome sequencing and annotation.</title>
        <authorList>
            <consortium name="The Broad Institute Genomics Platform"/>
            <consortium name="The Broad Institute Genome Sequencing Center for Infectious Disease"/>
            <person name="Wu L."/>
            <person name="Ma J."/>
        </authorList>
    </citation>
    <scope>NUCLEOTIDE SEQUENCE [LARGE SCALE GENOMIC DNA]</scope>
    <source>
        <strain evidence="4">CGMCC 1.15928</strain>
    </source>
</reference>
<dbReference type="Proteomes" id="UP000628854">
    <property type="component" value="Unassembled WGS sequence"/>
</dbReference>
<gene>
    <name evidence="3" type="ORF">GCM10011503_29090</name>
</gene>
<dbReference type="EMBL" id="BMKF01000002">
    <property type="protein sequence ID" value="GGB78442.1"/>
    <property type="molecule type" value="Genomic_DNA"/>
</dbReference>
<accession>A0ABQ1JYV9</accession>
<dbReference type="SUPFAM" id="SSF52833">
    <property type="entry name" value="Thioredoxin-like"/>
    <property type="match status" value="1"/>
</dbReference>
<dbReference type="Gene3D" id="3.40.30.10">
    <property type="entry name" value="Glutaredoxin"/>
    <property type="match status" value="1"/>
</dbReference>
<protein>
    <recommendedName>
        <fullName evidence="2">Thioredoxin domain-containing protein</fullName>
    </recommendedName>
</protein>
<evidence type="ECO:0000313" key="3">
    <source>
        <dbReference type="EMBL" id="GGB78442.1"/>
    </source>
</evidence>